<dbReference type="PANTHER" id="PTHR22957">
    <property type="entry name" value="TBC1 DOMAIN FAMILY MEMBER GTPASE-ACTIVATING PROTEIN"/>
    <property type="match status" value="1"/>
</dbReference>
<dbReference type="PANTHER" id="PTHR22957:SF502">
    <property type="entry name" value="SMALL G PROTEIN SIGNALING MODULATOR 2-RELATED"/>
    <property type="match status" value="1"/>
</dbReference>
<dbReference type="InterPro" id="IPR035969">
    <property type="entry name" value="Rab-GAP_TBC_sf"/>
</dbReference>
<name>A0A162NL54_PHYB8</name>
<organism evidence="6 7">
    <name type="scientific">Phycomyces blakesleeanus (strain ATCC 8743b / DSM 1359 / FGSC 10004 / NBRC 33097 / NRRL 1555)</name>
    <dbReference type="NCBI Taxonomy" id="763407"/>
    <lineage>
        <taxon>Eukaryota</taxon>
        <taxon>Fungi</taxon>
        <taxon>Fungi incertae sedis</taxon>
        <taxon>Mucoromycota</taxon>
        <taxon>Mucoromycotina</taxon>
        <taxon>Mucoromycetes</taxon>
        <taxon>Mucorales</taxon>
        <taxon>Phycomycetaceae</taxon>
        <taxon>Phycomyces</taxon>
    </lineage>
</organism>
<feature type="domain" description="Rab-GAP TBC" evidence="5">
    <location>
        <begin position="421"/>
        <end position="641"/>
    </location>
</feature>
<dbReference type="EMBL" id="KV440977">
    <property type="protein sequence ID" value="OAD75228.1"/>
    <property type="molecule type" value="Genomic_DNA"/>
</dbReference>
<dbReference type="STRING" id="763407.A0A162NL54"/>
<feature type="region of interest" description="Disordered" evidence="4">
    <location>
        <begin position="223"/>
        <end position="251"/>
    </location>
</feature>
<dbReference type="PROSITE" id="PS50086">
    <property type="entry name" value="TBC_RABGAP"/>
    <property type="match status" value="1"/>
</dbReference>
<keyword evidence="7" id="KW-1185">Reference proteome</keyword>
<sequence>MDDPSVDSFSLVHDPRIAMHSNLNSDSSSPAKLLYSKSKVYIHPSANSADAIPGYLSVVEQASRAYLVAWTPEALIPSKDMEAFVQVDCNPEDSTEEAPMIPSIGYVPEEYALYAISSPLQEIHSLLIRPPSLTKWYGSVILNFKDGHSSAPLWFHDDESKSTMLQKKTQGGKFADDDNQNTSPQIRWGGDEFVDRLSQLTSVVRAAHQPLLYWVGKKEEPKEQEFSEKGEQSHVKEVPAQKINEKNKAEEPKASVFESAQMDPIVAALKEARWSILERLSRVTKFSRDTAGHPSSRPIVAMLPPEIQEMCNNETVKQTIDDYDSARIYLAKWAAGLAAQSEQSAPVETRYRHVGVWGHDGWEEDTALGVFEVLNSENDFSIPTHTRTSPITRQQWDSFFNESGRLSVGEPFMRRSIFCGGLDPSVRHEAWLFLTGVYSWNSTKEERATLLKQKKAEYAKLKSQWADNEEYQKDPTFQDQKHRIGKDVHRTDRTVPMYANEDMPNPDPLMHVGTNQNLETLKDILCTYNIHNTELGYVQGMSDLLSPLYAVLEDEALSFWAFVGFMNRMKSNFFMDQSGMHKQLLTLDGLLQFMDPSLYKHFERTDSDNLFFCFRWLLVWFKREFAWDDTLRLWEVLWTDYLTDQFHLFVAVSILDQHRDVIIDYLKNFDEVLKYINDLSMTIDLKETLQRAEIIFYQFKQRVEAVENKRDTLKKTIGQRKNTPNEHLEDKLPIVNELLKGLLKSQTQGN</sequence>
<dbReference type="FunFam" id="1.10.472.80:FF:000005">
    <property type="entry name" value="TBC1 domain family member 15"/>
    <property type="match status" value="1"/>
</dbReference>
<gene>
    <name evidence="6" type="ORF">PHYBLDRAFT_177281</name>
</gene>
<dbReference type="Gene3D" id="1.10.8.270">
    <property type="entry name" value="putative rabgap domain of human tbc1 domain family member 14 like domains"/>
    <property type="match status" value="1"/>
</dbReference>
<dbReference type="GO" id="GO:0005737">
    <property type="term" value="C:cytoplasm"/>
    <property type="evidence" value="ECO:0007669"/>
    <property type="project" value="UniProtKB-ARBA"/>
</dbReference>
<evidence type="ECO:0000259" key="5">
    <source>
        <dbReference type="PROSITE" id="PS50086"/>
    </source>
</evidence>
<dbReference type="InterPro" id="IPR000195">
    <property type="entry name" value="Rab-GAP-TBC_dom"/>
</dbReference>
<dbReference type="Gene3D" id="1.10.472.80">
    <property type="entry name" value="Ypt/Rab-GAP domain of gyp1p, domain 3"/>
    <property type="match status" value="1"/>
</dbReference>
<dbReference type="SUPFAM" id="SSF47923">
    <property type="entry name" value="Ypt/Rab-GAP domain of gyp1p"/>
    <property type="match status" value="2"/>
</dbReference>
<dbReference type="GeneID" id="28998777"/>
<evidence type="ECO:0000256" key="4">
    <source>
        <dbReference type="SAM" id="MobiDB-lite"/>
    </source>
</evidence>
<evidence type="ECO:0000313" key="6">
    <source>
        <dbReference type="EMBL" id="OAD75228.1"/>
    </source>
</evidence>
<dbReference type="FunCoup" id="A0A162NL54">
    <property type="interactions" value="285"/>
</dbReference>
<evidence type="ECO:0000256" key="1">
    <source>
        <dbReference type="ARBA" id="ARBA00022468"/>
    </source>
</evidence>
<dbReference type="RefSeq" id="XP_018293268.1">
    <property type="nucleotide sequence ID" value="XM_018437871.1"/>
</dbReference>
<dbReference type="Gene3D" id="2.30.29.230">
    <property type="match status" value="1"/>
</dbReference>
<dbReference type="Proteomes" id="UP000077315">
    <property type="component" value="Unassembled WGS sequence"/>
</dbReference>
<dbReference type="OrthoDB" id="10264062at2759"/>
<proteinExistence type="predicted"/>
<dbReference type="InParanoid" id="A0A162NL54"/>
<evidence type="ECO:0000313" key="7">
    <source>
        <dbReference type="Proteomes" id="UP000077315"/>
    </source>
</evidence>
<protein>
    <recommendedName>
        <fullName evidence="2">GTPase-activating protein GYP7</fullName>
    </recommendedName>
    <alternativeName>
        <fullName evidence="3">GAP for YPT7</fullName>
    </alternativeName>
</protein>
<dbReference type="Pfam" id="PF00566">
    <property type="entry name" value="RabGAP-TBC"/>
    <property type="match status" value="1"/>
</dbReference>
<dbReference type="GO" id="GO:0005096">
    <property type="term" value="F:GTPase activator activity"/>
    <property type="evidence" value="ECO:0007669"/>
    <property type="project" value="UniProtKB-KW"/>
</dbReference>
<dbReference type="SMART" id="SM00164">
    <property type="entry name" value="TBC"/>
    <property type="match status" value="1"/>
</dbReference>
<evidence type="ECO:0000256" key="3">
    <source>
        <dbReference type="ARBA" id="ARBA00082648"/>
    </source>
</evidence>
<dbReference type="InterPro" id="IPR021935">
    <property type="entry name" value="SGSM1/2_RBD"/>
</dbReference>
<keyword evidence="1" id="KW-0343">GTPase activation</keyword>
<reference evidence="7" key="1">
    <citation type="submission" date="2015-06" db="EMBL/GenBank/DDBJ databases">
        <title>Expansion of signal transduction pathways in fungi by whole-genome duplication.</title>
        <authorList>
            <consortium name="DOE Joint Genome Institute"/>
            <person name="Corrochano L.M."/>
            <person name="Kuo A."/>
            <person name="Marcet-Houben M."/>
            <person name="Polaino S."/>
            <person name="Salamov A."/>
            <person name="Villalobos J.M."/>
            <person name="Alvarez M.I."/>
            <person name="Avalos J."/>
            <person name="Benito E.P."/>
            <person name="Benoit I."/>
            <person name="Burger G."/>
            <person name="Camino L.P."/>
            <person name="Canovas D."/>
            <person name="Cerda-Olmedo E."/>
            <person name="Cheng J.-F."/>
            <person name="Dominguez A."/>
            <person name="Elias M."/>
            <person name="Eslava A.P."/>
            <person name="Glaser F."/>
            <person name="Grimwood J."/>
            <person name="Gutierrez G."/>
            <person name="Heitman J."/>
            <person name="Henrissat B."/>
            <person name="Iturriaga E.A."/>
            <person name="Lang B.F."/>
            <person name="Lavin J.L."/>
            <person name="Lee S."/>
            <person name="Li W."/>
            <person name="Lindquist E."/>
            <person name="Lopez-Garcia S."/>
            <person name="Luque E.M."/>
            <person name="Marcos A.T."/>
            <person name="Martin J."/>
            <person name="McCluskey K."/>
            <person name="Medina H.R."/>
            <person name="Miralles-Duran A."/>
            <person name="Miyazaki A."/>
            <person name="Munoz-Torres E."/>
            <person name="Oguiza J.A."/>
            <person name="Ohm R."/>
            <person name="Olmedo M."/>
            <person name="Orejas M."/>
            <person name="Ortiz-Castellanos L."/>
            <person name="Pisabarro A.G."/>
            <person name="Rodriguez-Romero J."/>
            <person name="Ruiz-Herrera J."/>
            <person name="Ruiz-Vazquez R."/>
            <person name="Sanz C."/>
            <person name="Schackwitz W."/>
            <person name="Schmutz J."/>
            <person name="Shahriari M."/>
            <person name="Shelest E."/>
            <person name="Silva-Franco F."/>
            <person name="Soanes D."/>
            <person name="Syed K."/>
            <person name="Tagua V.G."/>
            <person name="Talbot N.J."/>
            <person name="Thon M."/>
            <person name="De vries R.P."/>
            <person name="Wiebenga A."/>
            <person name="Yadav J.S."/>
            <person name="Braun E.L."/>
            <person name="Baker S."/>
            <person name="Garre V."/>
            <person name="Horwitz B."/>
            <person name="Torres-Martinez S."/>
            <person name="Idnurm A."/>
            <person name="Herrera-Estrella A."/>
            <person name="Gabaldon T."/>
            <person name="Grigoriev I.V."/>
        </authorList>
    </citation>
    <scope>NUCLEOTIDE SEQUENCE [LARGE SCALE GENOMIC DNA]</scope>
    <source>
        <strain evidence="7">NRRL 1555(-)</strain>
    </source>
</reference>
<dbReference type="AlphaFoldDB" id="A0A162NL54"/>
<dbReference type="Pfam" id="PF12068">
    <property type="entry name" value="PH_RBD"/>
    <property type="match status" value="1"/>
</dbReference>
<accession>A0A162NL54</accession>
<evidence type="ECO:0000256" key="2">
    <source>
        <dbReference type="ARBA" id="ARBA00072091"/>
    </source>
</evidence>
<dbReference type="VEuPathDB" id="FungiDB:PHYBLDRAFT_177281"/>